<evidence type="ECO:0008006" key="4">
    <source>
        <dbReference type="Google" id="ProtNLM"/>
    </source>
</evidence>
<evidence type="ECO:0000256" key="1">
    <source>
        <dbReference type="SAM" id="SignalP"/>
    </source>
</evidence>
<sequence length="79" mass="8304">MALAAAMTFVLLRSTLTVVTAASTATRLLSNLQSPKPVVLLISSNGFRFGYQYKVPLPHIRRLITGAGAGVLLITSSCG</sequence>
<accession>A0A811Q163</accession>
<feature type="chain" id="PRO_5032981707" description="Secreted protein" evidence="1">
    <location>
        <begin position="22"/>
        <end position="79"/>
    </location>
</feature>
<keyword evidence="3" id="KW-1185">Reference proteome</keyword>
<protein>
    <recommendedName>
        <fullName evidence="4">Secreted protein</fullName>
    </recommendedName>
</protein>
<dbReference type="EMBL" id="CAJGYO010000009">
    <property type="protein sequence ID" value="CAD6252754.1"/>
    <property type="molecule type" value="Genomic_DNA"/>
</dbReference>
<feature type="signal peptide" evidence="1">
    <location>
        <begin position="1"/>
        <end position="21"/>
    </location>
</feature>
<evidence type="ECO:0000313" key="2">
    <source>
        <dbReference type="EMBL" id="CAD6252754.1"/>
    </source>
</evidence>
<proteinExistence type="predicted"/>
<evidence type="ECO:0000313" key="3">
    <source>
        <dbReference type="Proteomes" id="UP000604825"/>
    </source>
</evidence>
<organism evidence="2 3">
    <name type="scientific">Miscanthus lutarioriparius</name>
    <dbReference type="NCBI Taxonomy" id="422564"/>
    <lineage>
        <taxon>Eukaryota</taxon>
        <taxon>Viridiplantae</taxon>
        <taxon>Streptophyta</taxon>
        <taxon>Embryophyta</taxon>
        <taxon>Tracheophyta</taxon>
        <taxon>Spermatophyta</taxon>
        <taxon>Magnoliopsida</taxon>
        <taxon>Liliopsida</taxon>
        <taxon>Poales</taxon>
        <taxon>Poaceae</taxon>
        <taxon>PACMAD clade</taxon>
        <taxon>Panicoideae</taxon>
        <taxon>Andropogonodae</taxon>
        <taxon>Andropogoneae</taxon>
        <taxon>Saccharinae</taxon>
        <taxon>Miscanthus</taxon>
    </lineage>
</organism>
<dbReference type="OrthoDB" id="807498at2759"/>
<reference evidence="2" key="1">
    <citation type="submission" date="2020-10" db="EMBL/GenBank/DDBJ databases">
        <authorList>
            <person name="Han B."/>
            <person name="Lu T."/>
            <person name="Zhao Q."/>
            <person name="Huang X."/>
            <person name="Zhao Y."/>
        </authorList>
    </citation>
    <scope>NUCLEOTIDE SEQUENCE</scope>
</reference>
<keyword evidence="1" id="KW-0732">Signal</keyword>
<dbReference type="AlphaFoldDB" id="A0A811Q163"/>
<gene>
    <name evidence="2" type="ORF">NCGR_LOCUS36401</name>
</gene>
<dbReference type="Proteomes" id="UP000604825">
    <property type="component" value="Unassembled WGS sequence"/>
</dbReference>
<name>A0A811Q163_9POAL</name>
<comment type="caution">
    <text evidence="2">The sequence shown here is derived from an EMBL/GenBank/DDBJ whole genome shotgun (WGS) entry which is preliminary data.</text>
</comment>